<dbReference type="InterPro" id="IPR010126">
    <property type="entry name" value="Esterase_phb"/>
</dbReference>
<dbReference type="SUPFAM" id="SSF103647">
    <property type="entry name" value="TSP type-3 repeat"/>
    <property type="match status" value="1"/>
</dbReference>
<keyword evidence="10" id="KW-1185">Reference proteome</keyword>
<feature type="transmembrane region" description="Helical" evidence="8">
    <location>
        <begin position="36"/>
        <end position="55"/>
    </location>
</feature>
<keyword evidence="8" id="KW-0472">Membrane</keyword>
<evidence type="ECO:0000256" key="1">
    <source>
        <dbReference type="ARBA" id="ARBA00004613"/>
    </source>
</evidence>
<keyword evidence="3" id="KW-0858">Xylan degradation</keyword>
<dbReference type="Pfam" id="PF10503">
    <property type="entry name" value="Esterase_PHB"/>
    <property type="match status" value="1"/>
</dbReference>
<evidence type="ECO:0000313" key="10">
    <source>
        <dbReference type="Proteomes" id="UP000334340"/>
    </source>
</evidence>
<evidence type="ECO:0000256" key="6">
    <source>
        <dbReference type="ARBA" id="ARBA00023277"/>
    </source>
</evidence>
<dbReference type="Proteomes" id="UP000334340">
    <property type="component" value="Unassembled WGS sequence"/>
</dbReference>
<dbReference type="EMBL" id="CABIKM010000026">
    <property type="protein sequence ID" value="VUZ85378.1"/>
    <property type="molecule type" value="Genomic_DNA"/>
</dbReference>
<accession>A0A564ZLE6</accession>
<dbReference type="Gene3D" id="3.40.50.1820">
    <property type="entry name" value="alpha/beta hydrolase"/>
    <property type="match status" value="1"/>
</dbReference>
<evidence type="ECO:0000313" key="9">
    <source>
        <dbReference type="EMBL" id="VUZ85378.1"/>
    </source>
</evidence>
<keyword evidence="5" id="KW-0378">Hydrolase</keyword>
<evidence type="ECO:0000256" key="8">
    <source>
        <dbReference type="SAM" id="Phobius"/>
    </source>
</evidence>
<sequence length="532" mass="56453">MIFSSCRARQDRAPDGKIRLRSKGTRAQVAWYRRYLLARLCMVMMLVGIGGADWMQPPDAASTTLSPGNFTFNITFGGQSRSFNLHVPGSYTGLVPVPLVLDLHGLGSTATQQAFISGFREKSDRVGFLVAYPQGVSNSWNAYGCCGTAYSSRIDDVGFLKAVVNQIASMGNIDHSRVYITGLSNGGFMSHRMACEAADMFAAAAPVSAPLNLRDPTTCRPARPITVVQFHGLNDTTIPYNGSFGIPSAQDSLSAWHDINGCTGSATVLNLGGSSRCETFKTCNDGAEAGLCSLDGTHILYASQSALNIADYAWDNVFSRHTLSLADQDDDGVADIDDNCVAIPNPDQADSDGDGIGDVCDGGGGVPSCTAGNTGFLSPSAQAADTGGDNNGFEGVPTNAFADGGGVATNNNGAGDRHRYYNYNLTIPTSCIVKGIEVRLDWRLDSTSGTNSMRAQLSWNGGATWTTLKTDTRETTSEHTGALGSATDTWGRSWTAADLNNANFRLRLTSNSTSSSRDFFLDWAAVRVTFGP</sequence>
<evidence type="ECO:0000256" key="4">
    <source>
        <dbReference type="ARBA" id="ARBA00022729"/>
    </source>
</evidence>
<dbReference type="InterPro" id="IPR028974">
    <property type="entry name" value="TSP_type-3_rpt"/>
</dbReference>
<keyword evidence="7" id="KW-0624">Polysaccharide degradation</keyword>
<dbReference type="GO" id="GO:0045493">
    <property type="term" value="P:xylan catabolic process"/>
    <property type="evidence" value="ECO:0007669"/>
    <property type="project" value="UniProtKB-KW"/>
</dbReference>
<dbReference type="SUPFAM" id="SSF53474">
    <property type="entry name" value="alpha/beta-Hydrolases"/>
    <property type="match status" value="1"/>
</dbReference>
<keyword evidence="6" id="KW-0119">Carbohydrate metabolism</keyword>
<keyword evidence="2" id="KW-0964">Secreted</keyword>
<gene>
    <name evidence="9" type="ORF">MELA_01762</name>
</gene>
<keyword evidence="8" id="KW-1133">Transmembrane helix</keyword>
<dbReference type="GO" id="GO:0030600">
    <property type="term" value="F:feruloyl esterase activity"/>
    <property type="evidence" value="ECO:0007669"/>
    <property type="project" value="InterPro"/>
</dbReference>
<evidence type="ECO:0000256" key="7">
    <source>
        <dbReference type="ARBA" id="ARBA00023326"/>
    </source>
</evidence>
<name>A0A564ZLE6_9BACT</name>
<comment type="subcellular location">
    <subcellularLocation>
        <location evidence="1">Secreted</location>
    </subcellularLocation>
</comment>
<organism evidence="9 10">
    <name type="scientific">Candidatus Methylomirabilis lanthanidiphila</name>
    <dbReference type="NCBI Taxonomy" id="2211376"/>
    <lineage>
        <taxon>Bacteria</taxon>
        <taxon>Candidatus Methylomirabilota</taxon>
        <taxon>Candidatus Methylomirabilia</taxon>
        <taxon>Candidatus Methylomirabilales</taxon>
        <taxon>Candidatus Methylomirabilaceae</taxon>
        <taxon>Candidatus Methylomirabilis</taxon>
    </lineage>
</organism>
<reference evidence="9 10" key="1">
    <citation type="submission" date="2019-07" db="EMBL/GenBank/DDBJ databases">
        <authorList>
            <person name="Cremers G."/>
        </authorList>
    </citation>
    <scope>NUCLEOTIDE SEQUENCE [LARGE SCALE GENOMIC DNA]</scope>
</reference>
<dbReference type="InterPro" id="IPR043595">
    <property type="entry name" value="FaeB/C/D"/>
</dbReference>
<dbReference type="GO" id="GO:0005509">
    <property type="term" value="F:calcium ion binding"/>
    <property type="evidence" value="ECO:0007669"/>
    <property type="project" value="InterPro"/>
</dbReference>
<dbReference type="PANTHER" id="PTHR38050:SF2">
    <property type="entry name" value="FERULOYL ESTERASE C-RELATED"/>
    <property type="match status" value="1"/>
</dbReference>
<keyword evidence="4" id="KW-0732">Signal</keyword>
<evidence type="ECO:0000256" key="2">
    <source>
        <dbReference type="ARBA" id="ARBA00022525"/>
    </source>
</evidence>
<keyword evidence="8" id="KW-0812">Transmembrane</keyword>
<dbReference type="GO" id="GO:0005576">
    <property type="term" value="C:extracellular region"/>
    <property type="evidence" value="ECO:0007669"/>
    <property type="project" value="UniProtKB-SubCell"/>
</dbReference>
<protein>
    <submittedName>
        <fullName evidence="9">Esterase PHB depolymerase</fullName>
    </submittedName>
</protein>
<dbReference type="AlphaFoldDB" id="A0A564ZLE6"/>
<proteinExistence type="predicted"/>
<evidence type="ECO:0000256" key="3">
    <source>
        <dbReference type="ARBA" id="ARBA00022651"/>
    </source>
</evidence>
<dbReference type="PANTHER" id="PTHR38050">
    <property type="match status" value="1"/>
</dbReference>
<dbReference type="InterPro" id="IPR029058">
    <property type="entry name" value="AB_hydrolase_fold"/>
</dbReference>
<evidence type="ECO:0000256" key="5">
    <source>
        <dbReference type="ARBA" id="ARBA00022801"/>
    </source>
</evidence>